<name>G4RNP5_THETK</name>
<dbReference type="HOGENOM" id="CLU_1302689_0_0_2"/>
<evidence type="ECO:0000313" key="2">
    <source>
        <dbReference type="Proteomes" id="UP000002654"/>
    </source>
</evidence>
<reference evidence="1 2" key="1">
    <citation type="journal article" date="2011" name="PLoS ONE">
        <title>The complete genome sequence of Thermoproteus tenax: a physiologically versatile member of the Crenarchaeota.</title>
        <authorList>
            <person name="Siebers B."/>
            <person name="Zaparty M."/>
            <person name="Raddatz G."/>
            <person name="Tjaden B."/>
            <person name="Albers S.V."/>
            <person name="Bell S.D."/>
            <person name="Blombach F."/>
            <person name="Kletzin A."/>
            <person name="Kyrpides N."/>
            <person name="Lanz C."/>
            <person name="Plagens A."/>
            <person name="Rampp M."/>
            <person name="Rosinus A."/>
            <person name="von Jan M."/>
            <person name="Makarova K.S."/>
            <person name="Klenk H.P."/>
            <person name="Schuster S.C."/>
            <person name="Hensel R."/>
        </authorList>
    </citation>
    <scope>NUCLEOTIDE SEQUENCE [LARGE SCALE GENOMIC DNA]</scope>
    <source>
        <strain evidence="2">ATCC 35583 / DSM 2078 / JCM 9277 / NBRC 100435 / Kra 1</strain>
    </source>
</reference>
<dbReference type="AlphaFoldDB" id="G4RNP5"/>
<dbReference type="Proteomes" id="UP000002654">
    <property type="component" value="Chromosome"/>
</dbReference>
<evidence type="ECO:0000313" key="1">
    <source>
        <dbReference type="EMBL" id="CCC81189.1"/>
    </source>
</evidence>
<proteinExistence type="predicted"/>
<dbReference type="PaxDb" id="768679-TTX_0524"/>
<protein>
    <submittedName>
        <fullName evidence="1">Uncharacterized protein</fullName>
    </submittedName>
</protein>
<dbReference type="STRING" id="768679.TTX_0524"/>
<dbReference type="EMBL" id="FN869859">
    <property type="protein sequence ID" value="CCC81189.1"/>
    <property type="molecule type" value="Genomic_DNA"/>
</dbReference>
<keyword evidence="2" id="KW-1185">Reference proteome</keyword>
<organism evidence="1 2">
    <name type="scientific">Thermoproteus tenax (strain ATCC 35583 / DSM 2078 / JCM 9277 / NBRC 100435 / Kra 1)</name>
    <dbReference type="NCBI Taxonomy" id="768679"/>
    <lineage>
        <taxon>Archaea</taxon>
        <taxon>Thermoproteota</taxon>
        <taxon>Thermoprotei</taxon>
        <taxon>Thermoproteales</taxon>
        <taxon>Thermoproteaceae</taxon>
        <taxon>Thermoproteus</taxon>
    </lineage>
</organism>
<dbReference type="PATRIC" id="fig|768679.9.peg.539"/>
<accession>G4RNP5</accession>
<sequence length="211" mass="22584">MNSVSSLELKQINTPKIKPVRFIGVITPDSVRKIIKTLADYGVLAVDEVFGASVMDADLTAAFSDLERLPMGSSAQIAGFGRAFGEPAIVSVRIEGNSYIEMEAFSEDRRGSIVDIYLKRGDPYVLATALAEAISGDGATMAILERGSGLREVYAIALRRDMVADIGQLFEALRKGQAQLKAGIISLASLEPGDLSNVRLKRSAKGALRPP</sequence>
<dbReference type="KEGG" id="ttn:TTX_0524"/>
<gene>
    <name evidence="1" type="ordered locus">TTX_0524</name>
</gene>